<dbReference type="EMBL" id="JXTC01000080">
    <property type="protein sequence ID" value="PON90779.1"/>
    <property type="molecule type" value="Genomic_DNA"/>
</dbReference>
<dbReference type="InParanoid" id="A0A2P5EZ25"/>
<organism evidence="2 3">
    <name type="scientific">Trema orientale</name>
    <name type="common">Charcoal tree</name>
    <name type="synonym">Celtis orientalis</name>
    <dbReference type="NCBI Taxonomy" id="63057"/>
    <lineage>
        <taxon>Eukaryota</taxon>
        <taxon>Viridiplantae</taxon>
        <taxon>Streptophyta</taxon>
        <taxon>Embryophyta</taxon>
        <taxon>Tracheophyta</taxon>
        <taxon>Spermatophyta</taxon>
        <taxon>Magnoliopsida</taxon>
        <taxon>eudicotyledons</taxon>
        <taxon>Gunneridae</taxon>
        <taxon>Pentapetalae</taxon>
        <taxon>rosids</taxon>
        <taxon>fabids</taxon>
        <taxon>Rosales</taxon>
        <taxon>Cannabaceae</taxon>
        <taxon>Trema</taxon>
    </lineage>
</organism>
<gene>
    <name evidence="2" type="ORF">TorRG33x02_134170</name>
</gene>
<dbReference type="AlphaFoldDB" id="A0A2P5EZ25"/>
<keyword evidence="3" id="KW-1185">Reference proteome</keyword>
<evidence type="ECO:0000313" key="3">
    <source>
        <dbReference type="Proteomes" id="UP000237000"/>
    </source>
</evidence>
<proteinExistence type="predicted"/>
<name>A0A2P5EZ25_TREOI</name>
<accession>A0A2P5EZ25</accession>
<comment type="caution">
    <text evidence="2">The sequence shown here is derived from an EMBL/GenBank/DDBJ whole genome shotgun (WGS) entry which is preliminary data.</text>
</comment>
<protein>
    <submittedName>
        <fullName evidence="2">Uncharacterized protein</fullName>
    </submittedName>
</protein>
<reference evidence="3" key="1">
    <citation type="submission" date="2016-06" db="EMBL/GenBank/DDBJ databases">
        <title>Parallel loss of symbiosis genes in relatives of nitrogen-fixing non-legume Parasponia.</title>
        <authorList>
            <person name="Van Velzen R."/>
            <person name="Holmer R."/>
            <person name="Bu F."/>
            <person name="Rutten L."/>
            <person name="Van Zeijl A."/>
            <person name="Liu W."/>
            <person name="Santuari L."/>
            <person name="Cao Q."/>
            <person name="Sharma T."/>
            <person name="Shen D."/>
            <person name="Roswanjaya Y."/>
            <person name="Wardhani T."/>
            <person name="Kalhor M.S."/>
            <person name="Jansen J."/>
            <person name="Van den Hoogen J."/>
            <person name="Gungor B."/>
            <person name="Hartog M."/>
            <person name="Hontelez J."/>
            <person name="Verver J."/>
            <person name="Yang W.-C."/>
            <person name="Schijlen E."/>
            <person name="Repin R."/>
            <person name="Schilthuizen M."/>
            <person name="Schranz E."/>
            <person name="Heidstra R."/>
            <person name="Miyata K."/>
            <person name="Fedorova E."/>
            <person name="Kohlen W."/>
            <person name="Bisseling T."/>
            <person name="Smit S."/>
            <person name="Geurts R."/>
        </authorList>
    </citation>
    <scope>NUCLEOTIDE SEQUENCE [LARGE SCALE GENOMIC DNA]</scope>
    <source>
        <strain evidence="3">cv. RG33-2</strain>
    </source>
</reference>
<dbReference type="Proteomes" id="UP000237000">
    <property type="component" value="Unassembled WGS sequence"/>
</dbReference>
<feature type="region of interest" description="Disordered" evidence="1">
    <location>
        <begin position="1"/>
        <end position="25"/>
    </location>
</feature>
<feature type="compositionally biased region" description="Basic and acidic residues" evidence="1">
    <location>
        <begin position="12"/>
        <end position="25"/>
    </location>
</feature>
<dbReference type="OrthoDB" id="10476705at2759"/>
<evidence type="ECO:0000313" key="2">
    <source>
        <dbReference type="EMBL" id="PON90779.1"/>
    </source>
</evidence>
<sequence length="105" mass="11449">MSSSGSYVAKHGHQEGGGKPSKDHTPTCYYLSTCGVYSRGHSGHGCPHSVRPFAPVGFGADHFLLKAELFPPFGELFLCSGLELVHSRIWSLRVGGFLAFYSWVF</sequence>
<evidence type="ECO:0000256" key="1">
    <source>
        <dbReference type="SAM" id="MobiDB-lite"/>
    </source>
</evidence>